<dbReference type="Proteomes" id="UP000076865">
    <property type="component" value="Chromosome"/>
</dbReference>
<dbReference type="Gene3D" id="3.10.290.30">
    <property type="entry name" value="MM3350-like"/>
    <property type="match status" value="1"/>
</dbReference>
<dbReference type="RefSeq" id="WP_238583527.1">
    <property type="nucleotide sequence ID" value="NZ_CP015438.1"/>
</dbReference>
<evidence type="ECO:0000259" key="1">
    <source>
        <dbReference type="Pfam" id="PF07929"/>
    </source>
</evidence>
<dbReference type="InterPro" id="IPR012912">
    <property type="entry name" value="Plasmid_pRiA4b_Orf3-like"/>
</dbReference>
<dbReference type="Pfam" id="PF07929">
    <property type="entry name" value="PRiA4_ORF3"/>
    <property type="match status" value="1"/>
</dbReference>
<dbReference type="PATRIC" id="fig|294699.3.peg.409"/>
<dbReference type="PANTHER" id="PTHR41878">
    <property type="entry name" value="LEXA REPRESSOR-RELATED"/>
    <property type="match status" value="1"/>
</dbReference>
<evidence type="ECO:0000313" key="2">
    <source>
        <dbReference type="EMBL" id="ANB60925.1"/>
    </source>
</evidence>
<evidence type="ECO:0000313" key="3">
    <source>
        <dbReference type="Proteomes" id="UP000076865"/>
    </source>
</evidence>
<dbReference type="AlphaFoldDB" id="A0A160F535"/>
<accession>A0A160F535</accession>
<dbReference type="InterPro" id="IPR024047">
    <property type="entry name" value="MM3350-like_sf"/>
</dbReference>
<name>A0A160F535_9BACL</name>
<gene>
    <name evidence="2" type="ORF">GFC30_420</name>
</gene>
<dbReference type="PANTHER" id="PTHR41878:SF1">
    <property type="entry name" value="TNPR PROTEIN"/>
    <property type="match status" value="1"/>
</dbReference>
<sequence>MRREELLQTVVDVIQRSEAYEQLPDTYKQQLDAIINRDYLLQAIAKRNKPTRKQNEKTTVLYQLKIALKGIRPPIWRRIAVPSHITFDQLHDIIQIAMGWENSHLYEFEINDIVIDIPDEEYGCSFVGWREKYDARSVELSKFLIKEGEKFTYTYDFGDNWVHLITLEKIETTTDPFRHPVCLKGKRACPPEDVGGIYGYMEVIDLLDGNRKEEEMEEFTEWYGGEYDPEHFDIDEVNKRLQMIVFF</sequence>
<organism evidence="2 3">
    <name type="scientific">Anoxybacteroides amylolyticum</name>
    <dbReference type="NCBI Taxonomy" id="294699"/>
    <lineage>
        <taxon>Bacteria</taxon>
        <taxon>Bacillati</taxon>
        <taxon>Bacillota</taxon>
        <taxon>Bacilli</taxon>
        <taxon>Bacillales</taxon>
        <taxon>Anoxybacillaceae</taxon>
        <taxon>Anoxybacteroides</taxon>
    </lineage>
</organism>
<dbReference type="KEGG" id="aamy:GFC30_420"/>
<dbReference type="SUPFAM" id="SSF159941">
    <property type="entry name" value="MM3350-like"/>
    <property type="match status" value="1"/>
</dbReference>
<protein>
    <submittedName>
        <fullName evidence="2">Plasmid pRiA4b ORF-3-like family protein</fullName>
    </submittedName>
</protein>
<reference evidence="2 3" key="1">
    <citation type="journal article" date="2006" name="Syst. Appl. Microbiol.">
        <title>Anoxybacillus amylolyticus sp. nov., a thermophilic amylase producing bacterium isolated from Mount Rittmann (Antarctica).</title>
        <authorList>
            <person name="Poli A."/>
            <person name="Esposito E."/>
            <person name="Lama L."/>
            <person name="Orlando P."/>
            <person name="Nicolaus G."/>
            <person name="de Appolonia F."/>
            <person name="Gambacorta A."/>
            <person name="Nicolaus B."/>
        </authorList>
    </citation>
    <scope>NUCLEOTIDE SEQUENCE [LARGE SCALE GENOMIC DNA]</scope>
    <source>
        <strain evidence="2 3">DSM 15939</strain>
    </source>
</reference>
<keyword evidence="3" id="KW-1185">Reference proteome</keyword>
<proteinExistence type="predicted"/>
<dbReference type="EMBL" id="CP015438">
    <property type="protein sequence ID" value="ANB60925.1"/>
    <property type="molecule type" value="Genomic_DNA"/>
</dbReference>
<feature type="domain" description="Plasmid pRiA4b Orf3-like" evidence="1">
    <location>
        <begin position="62"/>
        <end position="236"/>
    </location>
</feature>